<accession>Q33A10</accession>
<dbReference type="AlphaFoldDB" id="Q33A10"/>
<organism evidence="1">
    <name type="scientific">Oryza sativa subsp. japonica</name>
    <name type="common">Rice</name>
    <dbReference type="NCBI Taxonomy" id="39947"/>
    <lineage>
        <taxon>Eukaryota</taxon>
        <taxon>Viridiplantae</taxon>
        <taxon>Streptophyta</taxon>
        <taxon>Embryophyta</taxon>
        <taxon>Tracheophyta</taxon>
        <taxon>Spermatophyta</taxon>
        <taxon>Magnoliopsida</taxon>
        <taxon>Liliopsida</taxon>
        <taxon>Poales</taxon>
        <taxon>Poaceae</taxon>
        <taxon>BOP clade</taxon>
        <taxon>Oryzoideae</taxon>
        <taxon>Oryzeae</taxon>
        <taxon>Oryzinae</taxon>
        <taxon>Oryza</taxon>
        <taxon>Oryza sativa</taxon>
    </lineage>
</organism>
<reference evidence="1" key="3">
    <citation type="submission" date="2006-07" db="EMBL/GenBank/DDBJ databases">
        <authorList>
            <person name="Buell R."/>
        </authorList>
    </citation>
    <scope>NUCLEOTIDE SEQUENCE</scope>
</reference>
<evidence type="ECO:0000313" key="1">
    <source>
        <dbReference type="EMBL" id="ABB47117.1"/>
    </source>
</evidence>
<dbReference type="EMBL" id="DP000086">
    <property type="protein sequence ID" value="ABB47117.1"/>
    <property type="molecule type" value="Genomic_DNA"/>
</dbReference>
<sequence>MASSTLLLPGRCYAAFTVRLSRRCPHRCIPRRAYLWWCRCRQPPWPDVDRDRSQIIVAPVDEDAAASFNELLVFFYAKDGFSSHTNILASGVAVQQCHIFLQRWRQCYIIACDGWFGVVDGVDQ</sequence>
<protein>
    <submittedName>
        <fullName evidence="1">Uncharacterized protein</fullName>
    </submittedName>
</protein>
<reference evidence="1" key="1">
    <citation type="journal article" date="2003" name="Science">
        <title>In-depth view of structure, activity, and evolution of rice chromosome 10.</title>
        <authorList>
            <consortium name="Rice Chromosome 10 Sequencing Consortium"/>
        </authorList>
    </citation>
    <scope>NUCLEOTIDE SEQUENCE [LARGE SCALE GENOMIC DNA]</scope>
</reference>
<name>Q33A10_ORYSJ</name>
<gene>
    <name evidence="1" type="ordered locus">LOC_Os10g16930</name>
</gene>
<reference evidence="1" key="2">
    <citation type="submission" date="2003-05" db="EMBL/GenBank/DDBJ databases">
        <authorList>
            <person name="Buell C.R."/>
            <person name="Wing R.A."/>
            <person name="McCombie W.R."/>
            <person name="Messing J."/>
            <person name="Yuan Q."/>
            <person name="Ouyang S."/>
        </authorList>
    </citation>
    <scope>NUCLEOTIDE SEQUENCE</scope>
</reference>
<proteinExistence type="predicted"/>